<dbReference type="Proteomes" id="UP000813463">
    <property type="component" value="Chromosome 4"/>
</dbReference>
<evidence type="ECO:0000256" key="4">
    <source>
        <dbReference type="ARBA" id="ARBA00022525"/>
    </source>
</evidence>
<protein>
    <recommendedName>
        <fullName evidence="6">S-protein homolog</fullName>
    </recommendedName>
</protein>
<dbReference type="PANTHER" id="PTHR31232:SF149">
    <property type="entry name" value="S-PROTEIN HOMOLOG"/>
    <property type="match status" value="1"/>
</dbReference>
<name>A0A9R0J9H4_SPIOL</name>
<evidence type="ECO:0000256" key="5">
    <source>
        <dbReference type="ARBA" id="ARBA00022729"/>
    </source>
</evidence>
<comment type="similarity">
    <text evidence="2 6">Belongs to the plant self-incompatibility (S1) protein family.</text>
</comment>
<reference evidence="8" key="2">
    <citation type="submission" date="2025-08" db="UniProtKB">
        <authorList>
            <consortium name="RefSeq"/>
        </authorList>
    </citation>
    <scope>IDENTIFICATION</scope>
    <source>
        <tissue evidence="8">Leaf</tissue>
    </source>
</reference>
<evidence type="ECO:0000256" key="2">
    <source>
        <dbReference type="ARBA" id="ARBA00005581"/>
    </source>
</evidence>
<evidence type="ECO:0000256" key="3">
    <source>
        <dbReference type="ARBA" id="ARBA00022471"/>
    </source>
</evidence>
<dbReference type="InterPro" id="IPR010264">
    <property type="entry name" value="Self-incomp_S1"/>
</dbReference>
<comment type="subcellular location">
    <subcellularLocation>
        <location evidence="1 6">Secreted</location>
    </subcellularLocation>
</comment>
<keyword evidence="4 6" id="KW-0964">Secreted</keyword>
<dbReference type="KEGG" id="soe:110802558"/>
<evidence type="ECO:0000256" key="6">
    <source>
        <dbReference type="RuleBase" id="RU367044"/>
    </source>
</evidence>
<evidence type="ECO:0000256" key="1">
    <source>
        <dbReference type="ARBA" id="ARBA00004613"/>
    </source>
</evidence>
<keyword evidence="7" id="KW-1185">Reference proteome</keyword>
<dbReference type="GO" id="GO:0005576">
    <property type="term" value="C:extracellular region"/>
    <property type="evidence" value="ECO:0007669"/>
    <property type="project" value="UniProtKB-SubCell"/>
</dbReference>
<keyword evidence="3 6" id="KW-0713">Self-incompatibility</keyword>
<dbReference type="AlphaFoldDB" id="A0A9R0J9H4"/>
<reference evidence="7" key="1">
    <citation type="journal article" date="2021" name="Nat. Commun.">
        <title>Genomic analyses provide insights into spinach domestication and the genetic basis of agronomic traits.</title>
        <authorList>
            <person name="Cai X."/>
            <person name="Sun X."/>
            <person name="Xu C."/>
            <person name="Sun H."/>
            <person name="Wang X."/>
            <person name="Ge C."/>
            <person name="Zhang Z."/>
            <person name="Wang Q."/>
            <person name="Fei Z."/>
            <person name="Jiao C."/>
            <person name="Wang Q."/>
        </authorList>
    </citation>
    <scope>NUCLEOTIDE SEQUENCE [LARGE SCALE GENOMIC DNA]</scope>
    <source>
        <strain evidence="7">cv. Varoflay</strain>
    </source>
</reference>
<organism evidence="7 8">
    <name type="scientific">Spinacia oleracea</name>
    <name type="common">Spinach</name>
    <dbReference type="NCBI Taxonomy" id="3562"/>
    <lineage>
        <taxon>Eukaryota</taxon>
        <taxon>Viridiplantae</taxon>
        <taxon>Streptophyta</taxon>
        <taxon>Embryophyta</taxon>
        <taxon>Tracheophyta</taxon>
        <taxon>Spermatophyta</taxon>
        <taxon>Magnoliopsida</taxon>
        <taxon>eudicotyledons</taxon>
        <taxon>Gunneridae</taxon>
        <taxon>Pentapetalae</taxon>
        <taxon>Caryophyllales</taxon>
        <taxon>Chenopodiaceae</taxon>
        <taxon>Chenopodioideae</taxon>
        <taxon>Anserineae</taxon>
        <taxon>Spinacia</taxon>
    </lineage>
</organism>
<dbReference type="RefSeq" id="XP_021863677.2">
    <property type="nucleotide sequence ID" value="XM_022007985.2"/>
</dbReference>
<proteinExistence type="inferred from homology"/>
<dbReference type="Pfam" id="PF05938">
    <property type="entry name" value="Self-incomp_S1"/>
    <property type="match status" value="1"/>
</dbReference>
<dbReference type="PANTHER" id="PTHR31232">
    <property type="match status" value="1"/>
</dbReference>
<sequence length="174" mass="19985">MFSIYSLLPKSHFSKNKYLDSLMVRSRAQVQHHHVLLIAMVFAASTCNGDGDVSGLRTYVTIFNRLGKGVDLTLHCKSGDDDLGEQVVRYNESWYFSFYGNFWGTTLFYCSFKWEDNEVVWFDIYIVGRDATTCGYSCRWYIYPSNPCLVTYNAFTCYPWSAYSSTLSLGPSSM</sequence>
<keyword evidence="5" id="KW-0732">Signal</keyword>
<evidence type="ECO:0000313" key="7">
    <source>
        <dbReference type="Proteomes" id="UP000813463"/>
    </source>
</evidence>
<dbReference type="GO" id="GO:0060320">
    <property type="term" value="P:rejection of self pollen"/>
    <property type="evidence" value="ECO:0007669"/>
    <property type="project" value="UniProtKB-KW"/>
</dbReference>
<evidence type="ECO:0000313" key="8">
    <source>
        <dbReference type="RefSeq" id="XP_021863677.2"/>
    </source>
</evidence>
<gene>
    <name evidence="8" type="primary">LOC110802558</name>
</gene>
<dbReference type="GeneID" id="110802558"/>
<accession>A0A9R0J9H4</accession>